<gene>
    <name evidence="1" type="ORF">S01H4_32924</name>
</gene>
<evidence type="ECO:0008006" key="2">
    <source>
        <dbReference type="Google" id="ProtNLM"/>
    </source>
</evidence>
<organism evidence="1">
    <name type="scientific">marine sediment metagenome</name>
    <dbReference type="NCBI Taxonomy" id="412755"/>
    <lineage>
        <taxon>unclassified sequences</taxon>
        <taxon>metagenomes</taxon>
        <taxon>ecological metagenomes</taxon>
    </lineage>
</organism>
<dbReference type="EMBL" id="BART01017270">
    <property type="protein sequence ID" value="GAG76049.1"/>
    <property type="molecule type" value="Genomic_DNA"/>
</dbReference>
<sequence length="91" mass="10581">MYDKKGVSVLVAKGECRLAMLKRLRKQGKDFNKYQVIKKRKTIPQSLKEFQCPAIQIRDQQMEIDQTFCSGCSACKQIEPELITLKQDKKE</sequence>
<reference evidence="1" key="1">
    <citation type="journal article" date="2014" name="Front. Microbiol.">
        <title>High frequency of phylogenetically diverse reductive dehalogenase-homologous genes in deep subseafloor sedimentary metagenomes.</title>
        <authorList>
            <person name="Kawai M."/>
            <person name="Futagami T."/>
            <person name="Toyoda A."/>
            <person name="Takaki Y."/>
            <person name="Nishi S."/>
            <person name="Hori S."/>
            <person name="Arai W."/>
            <person name="Tsubouchi T."/>
            <person name="Morono Y."/>
            <person name="Uchiyama I."/>
            <person name="Ito T."/>
            <person name="Fujiyama A."/>
            <person name="Inagaki F."/>
            <person name="Takami H."/>
        </authorList>
    </citation>
    <scope>NUCLEOTIDE SEQUENCE</scope>
    <source>
        <strain evidence="1">Expedition CK06-06</strain>
    </source>
</reference>
<protein>
    <recommendedName>
        <fullName evidence="2">4Fe-4S ferredoxin-type domain-containing protein</fullName>
    </recommendedName>
</protein>
<name>X1A2V3_9ZZZZ</name>
<dbReference type="AlphaFoldDB" id="X1A2V3"/>
<accession>X1A2V3</accession>
<comment type="caution">
    <text evidence="1">The sequence shown here is derived from an EMBL/GenBank/DDBJ whole genome shotgun (WGS) entry which is preliminary data.</text>
</comment>
<proteinExistence type="predicted"/>
<evidence type="ECO:0000313" key="1">
    <source>
        <dbReference type="EMBL" id="GAG76049.1"/>
    </source>
</evidence>